<sequence>MQPDIAPNPHSTRPGLSRRFAVAPMIYWANLSGSTYTSRGSEQRSSLVRYSFYTQKLSCCR</sequence>
<reference evidence="2" key="1">
    <citation type="journal article" date="2016" name="Sci. Rep.">
        <title>Genome analysis of the kiwifruit canker pathogen Pseudomonas syringae pv. actinidiae biovar 5.</title>
        <authorList>
            <person name="Fujikawa T."/>
            <person name="Sawada H."/>
        </authorList>
    </citation>
    <scope>NUCLEOTIDE SEQUENCE [LARGE SCALE GENOMIC DNA]</scope>
    <source>
        <strain evidence="2">MAFF 212061</strain>
    </source>
</reference>
<dbReference type="Proteomes" id="UP000217163">
    <property type="component" value="Unassembled WGS sequence"/>
</dbReference>
<accession>A0A261WLL8</accession>
<evidence type="ECO:0000313" key="1">
    <source>
        <dbReference type="EMBL" id="OZI87036.1"/>
    </source>
</evidence>
<protein>
    <submittedName>
        <fullName evidence="1">Uncharacterized protein</fullName>
    </submittedName>
</protein>
<comment type="caution">
    <text evidence="1">The sequence shown here is derived from an EMBL/GenBank/DDBJ whole genome shotgun (WGS) entry which is preliminary data.</text>
</comment>
<evidence type="ECO:0000313" key="2">
    <source>
        <dbReference type="Proteomes" id="UP000217163"/>
    </source>
</evidence>
<gene>
    <name evidence="1" type="ORF">CFN58_06675</name>
</gene>
<proteinExistence type="predicted"/>
<name>A0A261WLL8_9PSED</name>
<dbReference type="EMBL" id="NKQU01000118">
    <property type="protein sequence ID" value="OZI87036.1"/>
    <property type="molecule type" value="Genomic_DNA"/>
</dbReference>
<dbReference type="AlphaFoldDB" id="A0A261WLL8"/>
<organism evidence="1 2">
    <name type="scientific">Pseudomonas avellanae</name>
    <dbReference type="NCBI Taxonomy" id="46257"/>
    <lineage>
        <taxon>Bacteria</taxon>
        <taxon>Pseudomonadati</taxon>
        <taxon>Pseudomonadota</taxon>
        <taxon>Gammaproteobacteria</taxon>
        <taxon>Pseudomonadales</taxon>
        <taxon>Pseudomonadaceae</taxon>
        <taxon>Pseudomonas</taxon>
    </lineage>
</organism>